<dbReference type="InParanoid" id="A0A4Q1BC12"/>
<sequence>MAETQSQSTDNTTKVEQEPVPAEKISEEDKRQEPDAEENARKVSSELLGS</sequence>
<name>A0A4Q1BC12_TREME</name>
<dbReference type="EMBL" id="SDIL01000144">
    <property type="protein sequence ID" value="RXK35326.1"/>
    <property type="molecule type" value="Genomic_DNA"/>
</dbReference>
<keyword evidence="3" id="KW-1185">Reference proteome</keyword>
<feature type="region of interest" description="Disordered" evidence="1">
    <location>
        <begin position="1"/>
        <end position="50"/>
    </location>
</feature>
<organism evidence="2 3">
    <name type="scientific">Tremella mesenterica</name>
    <name type="common">Jelly fungus</name>
    <dbReference type="NCBI Taxonomy" id="5217"/>
    <lineage>
        <taxon>Eukaryota</taxon>
        <taxon>Fungi</taxon>
        <taxon>Dikarya</taxon>
        <taxon>Basidiomycota</taxon>
        <taxon>Agaricomycotina</taxon>
        <taxon>Tremellomycetes</taxon>
        <taxon>Tremellales</taxon>
        <taxon>Tremellaceae</taxon>
        <taxon>Tremella</taxon>
    </lineage>
</organism>
<accession>A0A4Q1BC12</accession>
<evidence type="ECO:0000313" key="2">
    <source>
        <dbReference type="EMBL" id="RXK35326.1"/>
    </source>
</evidence>
<evidence type="ECO:0000313" key="3">
    <source>
        <dbReference type="Proteomes" id="UP000289152"/>
    </source>
</evidence>
<reference evidence="2 3" key="1">
    <citation type="submission" date="2016-06" db="EMBL/GenBank/DDBJ databases">
        <title>Evolution of pathogenesis and genome organization in the Tremellales.</title>
        <authorList>
            <person name="Cuomo C."/>
            <person name="Litvintseva A."/>
            <person name="Heitman J."/>
            <person name="Chen Y."/>
            <person name="Sun S."/>
            <person name="Springer D."/>
            <person name="Dromer F."/>
            <person name="Young S."/>
            <person name="Zeng Q."/>
            <person name="Chapman S."/>
            <person name="Gujja S."/>
            <person name="Saif S."/>
            <person name="Birren B."/>
        </authorList>
    </citation>
    <scope>NUCLEOTIDE SEQUENCE [LARGE SCALE GENOMIC DNA]</scope>
    <source>
        <strain evidence="2 3">ATCC 28783</strain>
    </source>
</reference>
<comment type="caution">
    <text evidence="2">The sequence shown here is derived from an EMBL/GenBank/DDBJ whole genome shotgun (WGS) entry which is preliminary data.</text>
</comment>
<dbReference type="AlphaFoldDB" id="A0A4Q1BC12"/>
<proteinExistence type="predicted"/>
<gene>
    <name evidence="2" type="ORF">M231_07429</name>
</gene>
<dbReference type="Proteomes" id="UP000289152">
    <property type="component" value="Unassembled WGS sequence"/>
</dbReference>
<protein>
    <submittedName>
        <fullName evidence="2">Uncharacterized protein</fullName>
    </submittedName>
</protein>
<feature type="compositionally biased region" description="Polar residues" evidence="1">
    <location>
        <begin position="1"/>
        <end position="14"/>
    </location>
</feature>
<evidence type="ECO:0000256" key="1">
    <source>
        <dbReference type="SAM" id="MobiDB-lite"/>
    </source>
</evidence>
<feature type="compositionally biased region" description="Basic and acidic residues" evidence="1">
    <location>
        <begin position="24"/>
        <end position="44"/>
    </location>
</feature>